<organism evidence="2">
    <name type="scientific">uncultured Gemmatimonadaceae bacterium</name>
    <dbReference type="NCBI Taxonomy" id="246130"/>
    <lineage>
        <taxon>Bacteria</taxon>
        <taxon>Pseudomonadati</taxon>
        <taxon>Gemmatimonadota</taxon>
        <taxon>Gemmatimonadia</taxon>
        <taxon>Gemmatimonadales</taxon>
        <taxon>Gemmatimonadaceae</taxon>
        <taxon>environmental samples</taxon>
    </lineage>
</organism>
<evidence type="ECO:0000256" key="1">
    <source>
        <dbReference type="SAM" id="SignalP"/>
    </source>
</evidence>
<dbReference type="AlphaFoldDB" id="A0A6J4LZS1"/>
<name>A0A6J4LZS1_9BACT</name>
<sequence>MRPALAALACLPLVAAAAAAQDTDRTVAGGGIAVAGWKGAVDARAAQRGKTIADSRFASKGGKLELKIGPAAVYWNDANRASGSYEVKATFTENAHKAGHPHPYGMFIGGSDLGTADQALAYCIVYANGTYSVKYFRGANVVTVADRVASPAINKAGAGGAATNEIGWRVRGGKAACVINGREVQSWDAAQLVGPGKLKSLDGTYGVRVSHNLDLALTTPTLTKL</sequence>
<feature type="chain" id="PRO_5026657499" description="3-keto-disaccharide hydrolase domain-containing protein" evidence="1">
    <location>
        <begin position="21"/>
        <end position="225"/>
    </location>
</feature>
<accession>A0A6J4LZS1</accession>
<protein>
    <recommendedName>
        <fullName evidence="3">3-keto-disaccharide hydrolase domain-containing protein</fullName>
    </recommendedName>
</protein>
<proteinExistence type="predicted"/>
<feature type="signal peptide" evidence="1">
    <location>
        <begin position="1"/>
        <end position="20"/>
    </location>
</feature>
<gene>
    <name evidence="2" type="ORF">AVDCRST_MAG11-3226</name>
</gene>
<evidence type="ECO:0008006" key="3">
    <source>
        <dbReference type="Google" id="ProtNLM"/>
    </source>
</evidence>
<evidence type="ECO:0000313" key="2">
    <source>
        <dbReference type="EMBL" id="CAA9345867.1"/>
    </source>
</evidence>
<dbReference type="EMBL" id="CADCTU010000701">
    <property type="protein sequence ID" value="CAA9345867.1"/>
    <property type="molecule type" value="Genomic_DNA"/>
</dbReference>
<reference evidence="2" key="1">
    <citation type="submission" date="2020-02" db="EMBL/GenBank/DDBJ databases">
        <authorList>
            <person name="Meier V. D."/>
        </authorList>
    </citation>
    <scope>NUCLEOTIDE SEQUENCE</scope>
    <source>
        <strain evidence="2">AVDCRST_MAG11</strain>
    </source>
</reference>
<keyword evidence="1" id="KW-0732">Signal</keyword>